<evidence type="ECO:0000256" key="3">
    <source>
        <dbReference type="ARBA" id="ARBA00022692"/>
    </source>
</evidence>
<keyword evidence="5 6" id="KW-0472">Membrane</keyword>
<dbReference type="InterPro" id="IPR005598">
    <property type="entry name" value="ATP_synth_I"/>
</dbReference>
<dbReference type="GO" id="GO:0005886">
    <property type="term" value="C:plasma membrane"/>
    <property type="evidence" value="ECO:0007669"/>
    <property type="project" value="UniProtKB-SubCell"/>
</dbReference>
<keyword evidence="2" id="KW-1003">Cell membrane</keyword>
<organism evidence="7 8">
    <name type="scientific">Turicimonas muris</name>
    <dbReference type="NCBI Taxonomy" id="1796652"/>
    <lineage>
        <taxon>Bacteria</taxon>
        <taxon>Pseudomonadati</taxon>
        <taxon>Pseudomonadota</taxon>
        <taxon>Betaproteobacteria</taxon>
        <taxon>Burkholderiales</taxon>
        <taxon>Sutterellaceae</taxon>
        <taxon>Turicimonas</taxon>
    </lineage>
</organism>
<keyword evidence="8" id="KW-1185">Reference proteome</keyword>
<name>A0A227KPG1_9BURK</name>
<dbReference type="GeneID" id="78362448"/>
<dbReference type="EMBL" id="NHMP01000002">
    <property type="protein sequence ID" value="OXE50147.1"/>
    <property type="molecule type" value="Genomic_DNA"/>
</dbReference>
<evidence type="ECO:0000313" key="8">
    <source>
        <dbReference type="Proteomes" id="UP000214610"/>
    </source>
</evidence>
<evidence type="ECO:0000256" key="6">
    <source>
        <dbReference type="SAM" id="Phobius"/>
    </source>
</evidence>
<comment type="subcellular location">
    <subcellularLocation>
        <location evidence="1">Cell membrane</location>
        <topology evidence="1">Multi-pass membrane protein</topology>
    </subcellularLocation>
</comment>
<dbReference type="Pfam" id="PF03899">
    <property type="entry name" value="ATP-synt_I"/>
    <property type="match status" value="1"/>
</dbReference>
<reference evidence="8" key="1">
    <citation type="submission" date="2017-05" db="EMBL/GenBank/DDBJ databases">
        <title>Improved OligoMM genomes.</title>
        <authorList>
            <person name="Garzetti D."/>
        </authorList>
    </citation>
    <scope>NUCLEOTIDE SEQUENCE [LARGE SCALE GENOMIC DNA]</scope>
    <source>
        <strain evidence="8">YL45</strain>
    </source>
</reference>
<feature type="transmembrane region" description="Helical" evidence="6">
    <location>
        <begin position="32"/>
        <end position="54"/>
    </location>
</feature>
<dbReference type="AlphaFoldDB" id="A0A227KPG1"/>
<evidence type="ECO:0000313" key="7">
    <source>
        <dbReference type="EMBL" id="OXE50147.1"/>
    </source>
</evidence>
<feature type="transmembrane region" description="Helical" evidence="6">
    <location>
        <begin position="66"/>
        <end position="86"/>
    </location>
</feature>
<evidence type="ECO:0000256" key="1">
    <source>
        <dbReference type="ARBA" id="ARBA00004651"/>
    </source>
</evidence>
<keyword evidence="4 6" id="KW-1133">Transmembrane helix</keyword>
<dbReference type="Proteomes" id="UP000214610">
    <property type="component" value="Unassembled WGS sequence"/>
</dbReference>
<comment type="caution">
    <text evidence="7">The sequence shown here is derived from an EMBL/GenBank/DDBJ whole genome shotgun (WGS) entry which is preliminary data.</text>
</comment>
<gene>
    <name evidence="7" type="ORF">ADH67_03855</name>
</gene>
<evidence type="ECO:0000256" key="5">
    <source>
        <dbReference type="ARBA" id="ARBA00023136"/>
    </source>
</evidence>
<proteinExistence type="predicted"/>
<feature type="transmembrane region" description="Helical" evidence="6">
    <location>
        <begin position="92"/>
        <end position="111"/>
    </location>
</feature>
<keyword evidence="3 6" id="KW-0812">Transmembrane</keyword>
<feature type="transmembrane region" description="Helical" evidence="6">
    <location>
        <begin position="7"/>
        <end position="26"/>
    </location>
</feature>
<evidence type="ECO:0000256" key="2">
    <source>
        <dbReference type="ARBA" id="ARBA00022475"/>
    </source>
</evidence>
<evidence type="ECO:0000256" key="4">
    <source>
        <dbReference type="ARBA" id="ARBA00022989"/>
    </source>
</evidence>
<protein>
    <submittedName>
        <fullName evidence="7">ATP synthase subunit I</fullName>
    </submittedName>
</protein>
<accession>A0A227KPG1</accession>
<sequence>MFALRRVVFWQFFVCLSCSLLFWIFSGRNSGLSALCGGMVCAFPSLLVILMMWVTRNATASPFGIFLYEFFKVTMIIFGFLIVAMFYKNLDWLSFIISSGAVLLSHVFALASRK</sequence>
<dbReference type="RefSeq" id="WP_066594717.1">
    <property type="nucleotide sequence ID" value="NZ_CAJTBZ010000014.1"/>
</dbReference>